<dbReference type="STRING" id="1246637.MTBBW1_2130081"/>
<accession>A0A1W1HCM3</accession>
<protein>
    <submittedName>
        <fullName evidence="1">Uncharacterized protein</fullName>
    </submittedName>
</protein>
<reference evidence="1 2" key="1">
    <citation type="submission" date="2017-03" db="EMBL/GenBank/DDBJ databases">
        <authorList>
            <person name="Afonso C.L."/>
            <person name="Miller P.J."/>
            <person name="Scott M.A."/>
            <person name="Spackman E."/>
            <person name="Goraichik I."/>
            <person name="Dimitrov K.M."/>
            <person name="Suarez D.L."/>
            <person name="Swayne D.E."/>
        </authorList>
    </citation>
    <scope>NUCLEOTIDE SEQUENCE [LARGE SCALE GENOMIC DNA]</scope>
    <source>
        <strain evidence="1">PRJEB14757</strain>
    </source>
</reference>
<organism evidence="1 2">
    <name type="scientific">Desulfamplus magnetovallimortis</name>
    <dbReference type="NCBI Taxonomy" id="1246637"/>
    <lineage>
        <taxon>Bacteria</taxon>
        <taxon>Pseudomonadati</taxon>
        <taxon>Thermodesulfobacteriota</taxon>
        <taxon>Desulfobacteria</taxon>
        <taxon>Desulfobacterales</taxon>
        <taxon>Desulfobacteraceae</taxon>
        <taxon>Desulfamplus</taxon>
    </lineage>
</organism>
<dbReference type="AlphaFoldDB" id="A0A1W1HCM3"/>
<gene>
    <name evidence="1" type="ORF">MTBBW1_2130081</name>
</gene>
<sequence length="40" mass="4681">MKVSFKTTTYGDFKILSIIQIHKLKYQKLSAIKTYIACQQ</sequence>
<proteinExistence type="predicted"/>
<dbReference type="Proteomes" id="UP000191931">
    <property type="component" value="Unassembled WGS sequence"/>
</dbReference>
<dbReference type="EMBL" id="FWEV01000128">
    <property type="protein sequence ID" value="SLM30186.1"/>
    <property type="molecule type" value="Genomic_DNA"/>
</dbReference>
<evidence type="ECO:0000313" key="1">
    <source>
        <dbReference type="EMBL" id="SLM30186.1"/>
    </source>
</evidence>
<keyword evidence="2" id="KW-1185">Reference proteome</keyword>
<name>A0A1W1HCM3_9BACT</name>
<evidence type="ECO:0000313" key="2">
    <source>
        <dbReference type="Proteomes" id="UP000191931"/>
    </source>
</evidence>